<dbReference type="Pfam" id="PF01370">
    <property type="entry name" value="Epimerase"/>
    <property type="match status" value="1"/>
</dbReference>
<proteinExistence type="predicted"/>
<dbReference type="PANTHER" id="PTHR12126">
    <property type="entry name" value="NADH-UBIQUINONE OXIDOREDUCTASE 39 KDA SUBUNIT-RELATED"/>
    <property type="match status" value="1"/>
</dbReference>
<keyword evidence="2" id="KW-0560">Oxidoreductase</keyword>
<dbReference type="CDD" id="cd05271">
    <property type="entry name" value="NDUFA9_like_SDR_a"/>
    <property type="match status" value="1"/>
</dbReference>
<evidence type="ECO:0000313" key="2">
    <source>
        <dbReference type="EMBL" id="MBB6098056.1"/>
    </source>
</evidence>
<dbReference type="InterPro" id="IPR001509">
    <property type="entry name" value="Epimerase_deHydtase"/>
</dbReference>
<keyword evidence="3" id="KW-1185">Reference proteome</keyword>
<reference evidence="2 3" key="1">
    <citation type="submission" date="2020-08" db="EMBL/GenBank/DDBJ databases">
        <title>Genomic Encyclopedia of Type Strains, Phase IV (KMG-IV): sequencing the most valuable type-strain genomes for metagenomic binning, comparative biology and taxonomic classification.</title>
        <authorList>
            <person name="Goeker M."/>
        </authorList>
    </citation>
    <scope>NUCLEOTIDE SEQUENCE [LARGE SCALE GENOMIC DNA]</scope>
    <source>
        <strain evidence="2 3">DSM 21458</strain>
    </source>
</reference>
<dbReference type="InterPro" id="IPR051207">
    <property type="entry name" value="ComplexI_NDUFA9_subunit"/>
</dbReference>
<gene>
    <name evidence="2" type="ORF">HNR42_001479</name>
</gene>
<dbReference type="Gene3D" id="3.40.50.720">
    <property type="entry name" value="NAD(P)-binding Rossmann-like Domain"/>
    <property type="match status" value="1"/>
</dbReference>
<dbReference type="RefSeq" id="WP_183986082.1">
    <property type="nucleotide sequence ID" value="NZ_JACHHG010000004.1"/>
</dbReference>
<name>A0A841HYU7_9DEIO</name>
<comment type="caution">
    <text evidence="2">The sequence shown here is derived from an EMBL/GenBank/DDBJ whole genome shotgun (WGS) entry which is preliminary data.</text>
</comment>
<dbReference type="GO" id="GO:0016491">
    <property type="term" value="F:oxidoreductase activity"/>
    <property type="evidence" value="ECO:0007669"/>
    <property type="project" value="UniProtKB-KW"/>
</dbReference>
<dbReference type="PANTHER" id="PTHR12126:SF11">
    <property type="entry name" value="NADH DEHYDROGENASE [UBIQUINONE] 1 ALPHA SUBCOMPLEX SUBUNIT 9, MITOCHONDRIAL"/>
    <property type="match status" value="1"/>
</dbReference>
<protein>
    <submittedName>
        <fullName evidence="2">NADH dehydrogenase</fullName>
        <ecNumber evidence="2">1.6.99.3</ecNumber>
    </submittedName>
</protein>
<dbReference type="GO" id="GO:0044877">
    <property type="term" value="F:protein-containing complex binding"/>
    <property type="evidence" value="ECO:0007669"/>
    <property type="project" value="TreeGrafter"/>
</dbReference>
<dbReference type="AlphaFoldDB" id="A0A841HYU7"/>
<organism evidence="2 3">
    <name type="scientific">Deinobacterium chartae</name>
    <dbReference type="NCBI Taxonomy" id="521158"/>
    <lineage>
        <taxon>Bacteria</taxon>
        <taxon>Thermotogati</taxon>
        <taxon>Deinococcota</taxon>
        <taxon>Deinococci</taxon>
        <taxon>Deinococcales</taxon>
        <taxon>Deinococcaceae</taxon>
        <taxon>Deinobacterium</taxon>
    </lineage>
</organism>
<evidence type="ECO:0000313" key="3">
    <source>
        <dbReference type="Proteomes" id="UP000569951"/>
    </source>
</evidence>
<evidence type="ECO:0000259" key="1">
    <source>
        <dbReference type="Pfam" id="PF01370"/>
    </source>
</evidence>
<dbReference type="FunFam" id="3.40.50.720:FF:000702">
    <property type="entry name" value="NADH dehydrogenase (Ubiquinone)"/>
    <property type="match status" value="1"/>
</dbReference>
<dbReference type="Proteomes" id="UP000569951">
    <property type="component" value="Unassembled WGS sequence"/>
</dbReference>
<accession>A0A841HYU7</accession>
<dbReference type="EMBL" id="JACHHG010000004">
    <property type="protein sequence ID" value="MBB6098056.1"/>
    <property type="molecule type" value="Genomic_DNA"/>
</dbReference>
<dbReference type="EC" id="1.6.99.3" evidence="2"/>
<dbReference type="InterPro" id="IPR036291">
    <property type="entry name" value="NAD(P)-bd_dom_sf"/>
</dbReference>
<feature type="domain" description="NAD-dependent epimerase/dehydratase" evidence="1">
    <location>
        <begin position="3"/>
        <end position="198"/>
    </location>
</feature>
<dbReference type="SUPFAM" id="SSF51735">
    <property type="entry name" value="NAD(P)-binding Rossmann-fold domains"/>
    <property type="match status" value="1"/>
</dbReference>
<sequence>MKVLVTGASGFVGRRVVADLLHAGHEVVAASRHGHEVGGARGLALNVTDPAATRRGLEAERPQAVVHLVGIIAPQGAQTFERVHVEGTRNVLEAARPLGARYLHMSALGADPESRSRYSSSKARAEALVKASGLPFTLFRPSLIFGPGDDFFGRVLKNLVSAAPVVPVIGDGRFPFRPVWVGDVAAAFTQALERPQTVGRTFELVGPTVYSFSDLLKLELQALGLRKTLVRIPLWAMNLAVPAMQLLPRPPITPDQYAMLLEGNTADPGPATRAFDLEMVSLEALLPRLLRPGTHETTAAEEGA</sequence>